<accession>A0A3N1LI54</accession>
<dbReference type="CDD" id="cd02955">
    <property type="entry name" value="SSP411"/>
    <property type="match status" value="1"/>
</dbReference>
<dbReference type="InterPro" id="IPR012341">
    <property type="entry name" value="6hp_glycosidase-like_sf"/>
</dbReference>
<keyword evidence="3" id="KW-1185">Reference proteome</keyword>
<evidence type="ECO:0000313" key="2">
    <source>
        <dbReference type="EMBL" id="ROP90950.1"/>
    </source>
</evidence>
<protein>
    <recommendedName>
        <fullName evidence="1">Spermatogenesis-associated protein 20-like TRX domain-containing protein</fullName>
    </recommendedName>
</protein>
<name>A0A3N1LI54_9PROT</name>
<dbReference type="InterPro" id="IPR004879">
    <property type="entry name" value="Ssp411-like_TRX"/>
</dbReference>
<evidence type="ECO:0000313" key="3">
    <source>
        <dbReference type="Proteomes" id="UP000278222"/>
    </source>
</evidence>
<proteinExistence type="predicted"/>
<dbReference type="EMBL" id="RJKX01000014">
    <property type="protein sequence ID" value="ROP90950.1"/>
    <property type="molecule type" value="Genomic_DNA"/>
</dbReference>
<dbReference type="Pfam" id="PF03190">
    <property type="entry name" value="Thioredox_DsbH"/>
    <property type="match status" value="1"/>
</dbReference>
<dbReference type="InterPro" id="IPR036249">
    <property type="entry name" value="Thioredoxin-like_sf"/>
</dbReference>
<dbReference type="SUPFAM" id="SSF48208">
    <property type="entry name" value="Six-hairpin glycosidases"/>
    <property type="match status" value="1"/>
</dbReference>
<dbReference type="Gene3D" id="3.40.30.10">
    <property type="entry name" value="Glutaredoxin"/>
    <property type="match status" value="1"/>
</dbReference>
<dbReference type="PIRSF" id="PIRSF006402">
    <property type="entry name" value="UCP006402_thioredoxin"/>
    <property type="match status" value="1"/>
</dbReference>
<dbReference type="RefSeq" id="WP_123690467.1">
    <property type="nucleotide sequence ID" value="NZ_AP019700.1"/>
</dbReference>
<dbReference type="Gene3D" id="1.50.10.10">
    <property type="match status" value="1"/>
</dbReference>
<dbReference type="AlphaFoldDB" id="A0A3N1LI54"/>
<sequence>MLQNRLGDETSPYLRQHRDNPVHWQPWDAATLELARTTGKPILLSVGYAACHWCHVMAHESFEDPEIARLMNALFINIKVDREERPDLDQIYQHALALTGESGGWPLTMFLTPAAEPFWGGTYFPPTARYGRPGFPEVLRAVSETFARDPDKVAKNVTTLREGLGQLSKTHPGSGIGLAAIDQVARRLVREIDPFHGGIGDAPKFPQPFVIQLLWRAWRRRREQPFRHAVLLTLDHMAQGGIYDHLGGGFSRYSVDAEWLVPHFEKMLYDNAQLIDLLTLVWQETRQPLHAARVRETIEWLLREMRVEGAAFAAALDADSEGVEGKFYVWTAAEIDQVLGPDAARFKAVYDVTPHGNWEERTILNRSRSMAWNADEEPFLAACRARLLAVRAGRIRPGRDDKVLADWNGMAVAALANAGLVFERPDWVAAAVEAYDFVVARLVDGSGRRTHSWCDAAARHPATLDDHAHLARAALALLEATGDERFLAEARAHVDQADRYHWDPAEAGYFFAATDTRDLVARVKHANDHAVPSGNAVMVEVLTRLHTLTGEGRYRSRAEAVVGAFSGAVARNFFPLASLLNAAAFLERPLQIVLVGEDDVATQGLRRAVLDVSLPDRVLSVVRPGASLPVGHPAAGKTGIPHPPAAFVCAGPVCSLPLADADLLRDNLEER</sequence>
<dbReference type="GO" id="GO:0005975">
    <property type="term" value="P:carbohydrate metabolic process"/>
    <property type="evidence" value="ECO:0007669"/>
    <property type="project" value="InterPro"/>
</dbReference>
<feature type="domain" description="Spermatogenesis-associated protein 20-like TRX" evidence="1">
    <location>
        <begin position="3"/>
        <end position="162"/>
    </location>
</feature>
<dbReference type="InterPro" id="IPR008928">
    <property type="entry name" value="6-hairpin_glycosidase_sf"/>
</dbReference>
<reference evidence="2 3" key="1">
    <citation type="submission" date="2018-11" db="EMBL/GenBank/DDBJ databases">
        <title>Genomic Encyclopedia of Type Strains, Phase IV (KMG-IV): sequencing the most valuable type-strain genomes for metagenomic binning, comparative biology and taxonomic classification.</title>
        <authorList>
            <person name="Goeker M."/>
        </authorList>
    </citation>
    <scope>NUCLEOTIDE SEQUENCE [LARGE SCALE GENOMIC DNA]</scope>
    <source>
        <strain evidence="2 3">DSM 5900</strain>
    </source>
</reference>
<dbReference type="Proteomes" id="UP000278222">
    <property type="component" value="Unassembled WGS sequence"/>
</dbReference>
<dbReference type="PANTHER" id="PTHR42899:SF1">
    <property type="entry name" value="SPERMATOGENESIS-ASSOCIATED PROTEIN 20"/>
    <property type="match status" value="1"/>
</dbReference>
<comment type="caution">
    <text evidence="2">The sequence shown here is derived from an EMBL/GenBank/DDBJ whole genome shotgun (WGS) entry which is preliminary data.</text>
</comment>
<dbReference type="InterPro" id="IPR024705">
    <property type="entry name" value="Ssp411"/>
</dbReference>
<dbReference type="SUPFAM" id="SSF52833">
    <property type="entry name" value="Thioredoxin-like"/>
    <property type="match status" value="1"/>
</dbReference>
<dbReference type="OrthoDB" id="9762614at2"/>
<gene>
    <name evidence="2" type="ORF">EDC65_2810</name>
</gene>
<evidence type="ECO:0000259" key="1">
    <source>
        <dbReference type="Pfam" id="PF03190"/>
    </source>
</evidence>
<dbReference type="PANTHER" id="PTHR42899">
    <property type="entry name" value="SPERMATOGENESIS-ASSOCIATED PROTEIN 20"/>
    <property type="match status" value="1"/>
</dbReference>
<organism evidence="2 3">
    <name type="scientific">Stella humosa</name>
    <dbReference type="NCBI Taxonomy" id="94"/>
    <lineage>
        <taxon>Bacteria</taxon>
        <taxon>Pseudomonadati</taxon>
        <taxon>Pseudomonadota</taxon>
        <taxon>Alphaproteobacteria</taxon>
        <taxon>Rhodospirillales</taxon>
        <taxon>Stellaceae</taxon>
        <taxon>Stella</taxon>
    </lineage>
</organism>